<feature type="region of interest" description="Disordered" evidence="4">
    <location>
        <begin position="304"/>
        <end position="326"/>
    </location>
</feature>
<evidence type="ECO:0000313" key="7">
    <source>
        <dbReference type="EMBL" id="KAF7837696.1"/>
    </source>
</evidence>
<evidence type="ECO:0000259" key="6">
    <source>
        <dbReference type="PROSITE" id="PS50102"/>
    </source>
</evidence>
<sequence length="902" mass="99517">MDRDRRDRYGSSASHQSRHSRGPSRFSDDPFTYNNATRSPSNSRSAGAGANHRPLDTPPRRSPGRGGSFRPLAAPGGFGFNSHSVPPLSGQKRGFSFPGRGGLPVLLQRQWGTWEFIEYHFDGRSFAKLFVGSVPRTATEEDIRPLFEEHGNVIEVALITDKKTGQQQVGLTGYGHMDGCCFIKYATPEEAEQAIRALHNQYTLPGGVGPIQVRYADGERERLGAVEYKLFVGSLNKQATVSEVEEIFSKYGRVEDVYLMRDEMRQSRGCGFVKYSQRDTALAAIHALNGIYTMRGCDQPLTVRFADPKRPRQGDSRGSSFPRPAFDPRLEASVLCPPSNFNDPMGDHFPLPNAWRPMHMPNVGPSSNAGPRGMEPLLLPRSAGPAMPINTGGPMTGFGGPIDGPFQGQAFPSMSQQNFSQTIPQIPLVGQQISSLKKPMQSHQDLPPSLQLYPQAPMPHLQTPMFLSSIRQVGQPQLPSSGDPIPSQQLPESQNQAQQNALFVAMSPSSFDANLQSSMALNTANQQQLPVTVRQQPLQQSPSQLAQMLSQQTQTLQASFHSSQAAFSQLQQQVQTMQPPIQDLALQQNAEAAKKQSQWAGTVMLAERSTRVAAPVADVPSSSSAASVIPAINQSIALGKCNWTEHTSPEGFKYYYNSVTCESRWEKPEELILFERQKQQQMPLIQQSQTQPPPISSNQPAPQLQQLLPQGQLHILHQQQVQQPLSSSASGATGHQNVQEVGNAQLQTSSISVGDPARFPQGIHATQEWMVGFCMLHLRVTGNCQTPLPNLPQDALQKRVKRDRIHQIVMIFLFDRKLNSYGLGLWEVANRDDADRQRGEGIHKPFSLVFSSDDASLNPVSTCFNHNVLRWMDKIGNNQTGPKVPIGAQLFKPENFLTSHMI</sequence>
<organism evidence="7 8">
    <name type="scientific">Senna tora</name>
    <dbReference type="NCBI Taxonomy" id="362788"/>
    <lineage>
        <taxon>Eukaryota</taxon>
        <taxon>Viridiplantae</taxon>
        <taxon>Streptophyta</taxon>
        <taxon>Embryophyta</taxon>
        <taxon>Tracheophyta</taxon>
        <taxon>Spermatophyta</taxon>
        <taxon>Magnoliopsida</taxon>
        <taxon>eudicotyledons</taxon>
        <taxon>Gunneridae</taxon>
        <taxon>Pentapetalae</taxon>
        <taxon>rosids</taxon>
        <taxon>fabids</taxon>
        <taxon>Fabales</taxon>
        <taxon>Fabaceae</taxon>
        <taxon>Caesalpinioideae</taxon>
        <taxon>Cassia clade</taxon>
        <taxon>Senna</taxon>
    </lineage>
</organism>
<dbReference type="Pfam" id="PF00076">
    <property type="entry name" value="RRM_1"/>
    <property type="match status" value="2"/>
</dbReference>
<dbReference type="CDD" id="cd00201">
    <property type="entry name" value="WW"/>
    <property type="match status" value="1"/>
</dbReference>
<dbReference type="SMART" id="SM00360">
    <property type="entry name" value="RRM"/>
    <property type="match status" value="2"/>
</dbReference>
<comment type="caution">
    <text evidence="7">The sequence shown here is derived from an EMBL/GenBank/DDBJ whole genome shotgun (WGS) entry which is preliminary data.</text>
</comment>
<feature type="region of interest" description="Disordered" evidence="4">
    <location>
        <begin position="1"/>
        <end position="85"/>
    </location>
</feature>
<dbReference type="OrthoDB" id="410044at2759"/>
<feature type="compositionally biased region" description="Low complexity" evidence="4">
    <location>
        <begin position="683"/>
        <end position="702"/>
    </location>
</feature>
<feature type="region of interest" description="Disordered" evidence="4">
    <location>
        <begin position="473"/>
        <end position="496"/>
    </location>
</feature>
<dbReference type="SUPFAM" id="SSF51045">
    <property type="entry name" value="WW domain"/>
    <property type="match status" value="1"/>
</dbReference>
<dbReference type="PROSITE" id="PS01159">
    <property type="entry name" value="WW_DOMAIN_1"/>
    <property type="match status" value="1"/>
</dbReference>
<dbReference type="InterPro" id="IPR036020">
    <property type="entry name" value="WW_dom_sf"/>
</dbReference>
<keyword evidence="2 3" id="KW-0694">RNA-binding</keyword>
<keyword evidence="8" id="KW-1185">Reference proteome</keyword>
<dbReference type="AlphaFoldDB" id="A0A834X3K4"/>
<dbReference type="PANTHER" id="PTHR24012">
    <property type="entry name" value="RNA BINDING PROTEIN"/>
    <property type="match status" value="1"/>
</dbReference>
<feature type="domain" description="RRM" evidence="6">
    <location>
        <begin position="228"/>
        <end position="308"/>
    </location>
</feature>
<dbReference type="EMBL" id="JAAIUW010000003">
    <property type="protein sequence ID" value="KAF7837696.1"/>
    <property type="molecule type" value="Genomic_DNA"/>
</dbReference>
<dbReference type="InterPro" id="IPR000504">
    <property type="entry name" value="RRM_dom"/>
</dbReference>
<dbReference type="InterPro" id="IPR001202">
    <property type="entry name" value="WW_dom"/>
</dbReference>
<dbReference type="SMART" id="SM00456">
    <property type="entry name" value="WW"/>
    <property type="match status" value="1"/>
</dbReference>
<evidence type="ECO:0000313" key="8">
    <source>
        <dbReference type="Proteomes" id="UP000634136"/>
    </source>
</evidence>
<evidence type="ECO:0000256" key="2">
    <source>
        <dbReference type="ARBA" id="ARBA00022884"/>
    </source>
</evidence>
<feature type="compositionally biased region" description="Polar residues" evidence="4">
    <location>
        <begin position="32"/>
        <end position="45"/>
    </location>
</feature>
<evidence type="ECO:0000256" key="1">
    <source>
        <dbReference type="ARBA" id="ARBA00022737"/>
    </source>
</evidence>
<dbReference type="Proteomes" id="UP000634136">
    <property type="component" value="Unassembled WGS sequence"/>
</dbReference>
<accession>A0A834X3K4</accession>
<dbReference type="InterPro" id="IPR035979">
    <property type="entry name" value="RBD_domain_sf"/>
</dbReference>
<reference evidence="7" key="1">
    <citation type="submission" date="2020-09" db="EMBL/GenBank/DDBJ databases">
        <title>Genome-Enabled Discovery of Anthraquinone Biosynthesis in Senna tora.</title>
        <authorList>
            <person name="Kang S.-H."/>
            <person name="Pandey R.P."/>
            <person name="Lee C.-M."/>
            <person name="Sim J.-S."/>
            <person name="Jeong J.-T."/>
            <person name="Choi B.-S."/>
            <person name="Jung M."/>
            <person name="Ginzburg D."/>
            <person name="Zhao K."/>
            <person name="Won S.Y."/>
            <person name="Oh T.-J."/>
            <person name="Yu Y."/>
            <person name="Kim N.-H."/>
            <person name="Lee O.R."/>
            <person name="Lee T.-H."/>
            <person name="Bashyal P."/>
            <person name="Kim T.-S."/>
            <person name="Lee W.-H."/>
            <person name="Kawkins C."/>
            <person name="Kim C.-K."/>
            <person name="Kim J.S."/>
            <person name="Ahn B.O."/>
            <person name="Rhee S.Y."/>
            <person name="Sohng J.K."/>
        </authorList>
    </citation>
    <scope>NUCLEOTIDE SEQUENCE</scope>
    <source>
        <tissue evidence="7">Leaf</tissue>
    </source>
</reference>
<dbReference type="PROSITE" id="PS50020">
    <property type="entry name" value="WW_DOMAIN_2"/>
    <property type="match status" value="1"/>
</dbReference>
<proteinExistence type="predicted"/>
<dbReference type="Gene3D" id="2.20.70.10">
    <property type="match status" value="1"/>
</dbReference>
<evidence type="ECO:0000256" key="4">
    <source>
        <dbReference type="SAM" id="MobiDB-lite"/>
    </source>
</evidence>
<dbReference type="InterPro" id="IPR012677">
    <property type="entry name" value="Nucleotide-bd_a/b_plait_sf"/>
</dbReference>
<gene>
    <name evidence="7" type="ORF">G2W53_006178</name>
</gene>
<dbReference type="PROSITE" id="PS50102">
    <property type="entry name" value="RRM"/>
    <property type="match status" value="2"/>
</dbReference>
<dbReference type="FunFam" id="3.30.70.330:FF:000374">
    <property type="entry name" value="Flowering time control protein FCA"/>
    <property type="match status" value="1"/>
</dbReference>
<feature type="domain" description="WW" evidence="5">
    <location>
        <begin position="643"/>
        <end position="670"/>
    </location>
</feature>
<protein>
    <submittedName>
        <fullName evidence="7">Flowering time control protein FCA isoform X1</fullName>
    </submittedName>
</protein>
<dbReference type="GO" id="GO:0003723">
    <property type="term" value="F:RNA binding"/>
    <property type="evidence" value="ECO:0007669"/>
    <property type="project" value="UniProtKB-UniRule"/>
</dbReference>
<keyword evidence="1" id="KW-0677">Repeat</keyword>
<feature type="region of interest" description="Disordered" evidence="4">
    <location>
        <begin position="682"/>
        <end position="702"/>
    </location>
</feature>
<feature type="compositionally biased region" description="Basic and acidic residues" evidence="4">
    <location>
        <begin position="306"/>
        <end position="315"/>
    </location>
</feature>
<dbReference type="Pfam" id="PF00397">
    <property type="entry name" value="WW"/>
    <property type="match status" value="1"/>
</dbReference>
<evidence type="ECO:0000259" key="5">
    <source>
        <dbReference type="PROSITE" id="PS50020"/>
    </source>
</evidence>
<dbReference type="SUPFAM" id="SSF54928">
    <property type="entry name" value="RNA-binding domain, RBD"/>
    <property type="match status" value="2"/>
</dbReference>
<name>A0A834X3K4_9FABA</name>
<evidence type="ECO:0000256" key="3">
    <source>
        <dbReference type="PROSITE-ProRule" id="PRU00176"/>
    </source>
</evidence>
<feature type="domain" description="RRM" evidence="6">
    <location>
        <begin position="127"/>
        <end position="218"/>
    </location>
</feature>
<dbReference type="Gene3D" id="3.30.70.330">
    <property type="match status" value="2"/>
</dbReference>